<dbReference type="GO" id="GO:0016787">
    <property type="term" value="F:hydrolase activity"/>
    <property type="evidence" value="ECO:0007669"/>
    <property type="project" value="UniProtKB-KW"/>
</dbReference>
<dbReference type="Pfam" id="PF00176">
    <property type="entry name" value="SNF2-rel_dom"/>
    <property type="match status" value="1"/>
</dbReference>
<dbReference type="Proteomes" id="UP000650467">
    <property type="component" value="Unassembled WGS sequence"/>
</dbReference>
<feature type="region of interest" description="Disordered" evidence="3">
    <location>
        <begin position="1325"/>
        <end position="1378"/>
    </location>
</feature>
<feature type="region of interest" description="Disordered" evidence="3">
    <location>
        <begin position="716"/>
        <end position="795"/>
    </location>
</feature>
<feature type="compositionally biased region" description="Low complexity" evidence="3">
    <location>
        <begin position="1248"/>
        <end position="1258"/>
    </location>
</feature>
<dbReference type="GO" id="GO:0015616">
    <property type="term" value="F:DNA translocase activity"/>
    <property type="evidence" value="ECO:0007669"/>
    <property type="project" value="TreeGrafter"/>
</dbReference>
<feature type="compositionally biased region" description="Low complexity" evidence="3">
    <location>
        <begin position="1287"/>
        <end position="1307"/>
    </location>
</feature>
<feature type="compositionally biased region" description="Low complexity" evidence="3">
    <location>
        <begin position="1335"/>
        <end position="1344"/>
    </location>
</feature>
<feature type="compositionally biased region" description="Low complexity" evidence="3">
    <location>
        <begin position="66"/>
        <end position="91"/>
    </location>
</feature>
<feature type="region of interest" description="Disordered" evidence="3">
    <location>
        <begin position="1391"/>
        <end position="1430"/>
    </location>
</feature>
<name>A0A835TCF6_CHLIN</name>
<evidence type="ECO:0008006" key="8">
    <source>
        <dbReference type="Google" id="ProtNLM"/>
    </source>
</evidence>
<feature type="compositionally biased region" description="Acidic residues" evidence="3">
    <location>
        <begin position="23"/>
        <end position="37"/>
    </location>
</feature>
<feature type="compositionally biased region" description="Basic and acidic residues" evidence="3">
    <location>
        <begin position="592"/>
        <end position="601"/>
    </location>
</feature>
<feature type="compositionally biased region" description="Pro residues" evidence="3">
    <location>
        <begin position="1345"/>
        <end position="1358"/>
    </location>
</feature>
<feature type="compositionally biased region" description="Basic residues" evidence="3">
    <location>
        <begin position="723"/>
        <end position="734"/>
    </location>
</feature>
<feature type="compositionally biased region" description="Acidic residues" evidence="3">
    <location>
        <begin position="176"/>
        <end position="202"/>
    </location>
</feature>
<feature type="compositionally biased region" description="Low complexity" evidence="3">
    <location>
        <begin position="617"/>
        <end position="642"/>
    </location>
</feature>
<dbReference type="SMART" id="SM00487">
    <property type="entry name" value="DEXDc"/>
    <property type="match status" value="1"/>
</dbReference>
<dbReference type="PANTHER" id="PTHR45629">
    <property type="entry name" value="SNF2/RAD54 FAMILY MEMBER"/>
    <property type="match status" value="1"/>
</dbReference>
<dbReference type="InterPro" id="IPR014001">
    <property type="entry name" value="Helicase_ATP-bd"/>
</dbReference>
<evidence type="ECO:0000313" key="6">
    <source>
        <dbReference type="EMBL" id="KAG2442553.1"/>
    </source>
</evidence>
<dbReference type="OrthoDB" id="413460at2759"/>
<dbReference type="CDD" id="cd18793">
    <property type="entry name" value="SF2_C_SNF"/>
    <property type="match status" value="1"/>
</dbReference>
<dbReference type="GO" id="GO:0005524">
    <property type="term" value="F:ATP binding"/>
    <property type="evidence" value="ECO:0007669"/>
    <property type="project" value="InterPro"/>
</dbReference>
<evidence type="ECO:0000313" key="7">
    <source>
        <dbReference type="Proteomes" id="UP000650467"/>
    </source>
</evidence>
<feature type="region of interest" description="Disordered" evidence="3">
    <location>
        <begin position="1"/>
        <end position="37"/>
    </location>
</feature>
<dbReference type="InterPro" id="IPR050496">
    <property type="entry name" value="SNF2_RAD54_helicase_repair"/>
</dbReference>
<feature type="region of interest" description="Disordered" evidence="3">
    <location>
        <begin position="1223"/>
        <end position="1307"/>
    </location>
</feature>
<evidence type="ECO:0000256" key="3">
    <source>
        <dbReference type="SAM" id="MobiDB-lite"/>
    </source>
</evidence>
<keyword evidence="7" id="KW-1185">Reference proteome</keyword>
<feature type="compositionally biased region" description="Gly residues" evidence="3">
    <location>
        <begin position="1170"/>
        <end position="1192"/>
    </location>
</feature>
<feature type="compositionally biased region" description="Basic and acidic residues" evidence="3">
    <location>
        <begin position="258"/>
        <end position="267"/>
    </location>
</feature>
<evidence type="ECO:0000256" key="1">
    <source>
        <dbReference type="ARBA" id="ARBA00022801"/>
    </source>
</evidence>
<evidence type="ECO:0000256" key="2">
    <source>
        <dbReference type="SAM" id="Coils"/>
    </source>
</evidence>
<feature type="compositionally biased region" description="Low complexity" evidence="3">
    <location>
        <begin position="103"/>
        <end position="114"/>
    </location>
</feature>
<dbReference type="SMART" id="SM00490">
    <property type="entry name" value="HELICc"/>
    <property type="match status" value="1"/>
</dbReference>
<feature type="compositionally biased region" description="Basic and acidic residues" evidence="3">
    <location>
        <begin position="1360"/>
        <end position="1376"/>
    </location>
</feature>
<dbReference type="Gene3D" id="1.20.120.850">
    <property type="entry name" value="SWI2/SNF2 ATPases, N-terminal domain"/>
    <property type="match status" value="1"/>
</dbReference>
<dbReference type="InterPro" id="IPR027417">
    <property type="entry name" value="P-loop_NTPase"/>
</dbReference>
<feature type="compositionally biased region" description="Acidic residues" evidence="3">
    <location>
        <begin position="742"/>
        <end position="775"/>
    </location>
</feature>
<evidence type="ECO:0000259" key="5">
    <source>
        <dbReference type="PROSITE" id="PS51194"/>
    </source>
</evidence>
<feature type="region of interest" description="Disordered" evidence="3">
    <location>
        <begin position="592"/>
        <end position="642"/>
    </location>
</feature>
<dbReference type="Gene3D" id="3.40.50.10810">
    <property type="entry name" value="Tandem AAA-ATPase domain"/>
    <property type="match status" value="1"/>
</dbReference>
<feature type="compositionally biased region" description="Low complexity" evidence="3">
    <location>
        <begin position="133"/>
        <end position="175"/>
    </location>
</feature>
<protein>
    <recommendedName>
        <fullName evidence="8">SNF2 super family</fullName>
    </recommendedName>
</protein>
<feature type="coiled-coil region" evidence="2">
    <location>
        <begin position="1103"/>
        <end position="1163"/>
    </location>
</feature>
<feature type="compositionally biased region" description="Pro residues" evidence="3">
    <location>
        <begin position="1259"/>
        <end position="1286"/>
    </location>
</feature>
<dbReference type="PROSITE" id="PS51192">
    <property type="entry name" value="HELICASE_ATP_BIND_1"/>
    <property type="match status" value="1"/>
</dbReference>
<feature type="compositionally biased region" description="Low complexity" evidence="3">
    <location>
        <begin position="224"/>
        <end position="239"/>
    </location>
</feature>
<dbReference type="InterPro" id="IPR000330">
    <property type="entry name" value="SNF2_N"/>
</dbReference>
<keyword evidence="1" id="KW-0378">Hydrolase</keyword>
<proteinExistence type="predicted"/>
<dbReference type="InterPro" id="IPR001650">
    <property type="entry name" value="Helicase_C-like"/>
</dbReference>
<dbReference type="SUPFAM" id="SSF52540">
    <property type="entry name" value="P-loop containing nucleoside triphosphate hydrolases"/>
    <property type="match status" value="2"/>
</dbReference>
<feature type="domain" description="Helicase ATP-binding" evidence="4">
    <location>
        <begin position="347"/>
        <end position="538"/>
    </location>
</feature>
<accession>A0A835TCF6</accession>
<dbReference type="InterPro" id="IPR038718">
    <property type="entry name" value="SNF2-like_sf"/>
</dbReference>
<dbReference type="Gene3D" id="3.40.50.300">
    <property type="entry name" value="P-loop containing nucleotide triphosphate hydrolases"/>
    <property type="match status" value="1"/>
</dbReference>
<dbReference type="PROSITE" id="PS51194">
    <property type="entry name" value="HELICASE_CTER"/>
    <property type="match status" value="1"/>
</dbReference>
<sequence length="1430" mass="147481">MPSSDVLTASFRRKNKKLPTSESSEEGLEDFSSDDEVADEAPALAVAAPQQGKLRRLVRGGVQSGAAAPAKAEEPQQLQQPQQPLIQRQPLSRGSFVPDDDLLAGLSNLALGSGPRASARDGSGAAPQNKPIGSTTSSSTSAPAAAAAVSGGPGVAGRPSGAAAAVHVPAYVAGSDEQDEDDEEDLQDSDSEEQVEDDEDSDDGSRAPAPAPPRHPTGLNSRGAPAAAQLPSQQQQRSAVPSNLSTQRQEESNSDGDSDSRGGARDNDSDDEEQKSFFERIAPSADAVQKAAAAAAAGAAGAKDPAQEPGALVLRSAVEPGRRPYVLAAGVARRLYPHQVVGVRWLWSLYDMQRGGILGDDMGLGKTMQCAAFLAGLLGSGLARRALIIAPKTLLPHWAKELRVCGLASATREYFGSSVSERNAALRAVAGGGGGGYGGGAAGRGVLVTTYGMVQHNAEELTGPRDALRGAAAAARGEEEFRWDVVLLDEGHKIKNPKMKLVEQLRKLPARVRVIISGTPIQNNLMEMHSLFDFTTEGLLGDARAFKTNYERPITKGLDKEATARERQTGAAIAAALRSRLEPFFLRREKKDVLTGKRDGQEADGEGGKAQGGGAQDAGADAGPSTSGSGAAAAADGGQARAQSLPRKNDLVVWLRLTALQRKIYTAFLHTDSVRQVLSHTASPLAAITVLKKICDHPALLSANAATSVIRGAHRWANDQKGGKAKAKKARPGRPRTSLDDFIVDSDEEETEEDEEEEETEEEEGASEPEEDTADNLDGGDLTAEWLSDEAGGGGDVSGASLHAELARELEHRGAEASCKSAFVLALLGRLAAAGHRTLIFSQSKVMLSILEAGVRAMDLEYCRIDGDVDDRQAVVARFQNSKTIPVFLLTSQVGGLGLTLTAADRVIIVDPAWNPSVDNQSVDRAYRMGQTRDVVVYRLITCGTVEEKIYRKQVFKGGLSRTGTEDGIQFRYFTQTELKDLFSVSSEGLRTSSTQQQLDGLHRHQRAATRQLEAHLADVLRMEGVAGTHDHDLLFSQRPEEVAPTAQEGDKILSQMNRGASGGVAGVDALADMLGAGMRLGGAAGAAGAAANMPALKQRAAFDAARRTVDELQARLRSMETTSSIAAKTNMLDGGKKVLERKAALQLELQRAQETLAALEASGRNSGSAGAGVSSGGAGAGVSSGGAGGGDAPKPLGRPMAPAGGGGGIAGAGAGVGPSGRLTGGFAPLTRPAAPAGTGGAPPVPAVGPSAVHRPAAQPQPRPQPPQPQPRPQPPAAPAPAPDPPAQVALAAAPAAAAGAAATDTAQPARRLGFGHGAMRRAAASNLSGGGAAAAGAATEAAAVPPPRGAVARPPPAGRLDHQDVDEHEDVDKESSLGFYSATSSVIVTSSITGPGGAGSGAEAAAGGRGAAEDEDEATSKCIDLTLSP</sequence>
<evidence type="ECO:0000259" key="4">
    <source>
        <dbReference type="PROSITE" id="PS51192"/>
    </source>
</evidence>
<reference evidence="6" key="1">
    <citation type="journal article" date="2020" name="bioRxiv">
        <title>Comparative genomics of Chlamydomonas.</title>
        <authorList>
            <person name="Craig R.J."/>
            <person name="Hasan A.R."/>
            <person name="Ness R.W."/>
            <person name="Keightley P.D."/>
        </authorList>
    </citation>
    <scope>NUCLEOTIDE SEQUENCE</scope>
    <source>
        <strain evidence="6">SAG 7.73</strain>
    </source>
</reference>
<dbReference type="InterPro" id="IPR049730">
    <property type="entry name" value="SNF2/RAD54-like_C"/>
</dbReference>
<gene>
    <name evidence="6" type="ORF">HXX76_002639</name>
</gene>
<dbReference type="EMBL" id="JAEHOC010000004">
    <property type="protein sequence ID" value="KAG2442553.1"/>
    <property type="molecule type" value="Genomic_DNA"/>
</dbReference>
<feature type="region of interest" description="Disordered" evidence="3">
    <location>
        <begin position="59"/>
        <end position="274"/>
    </location>
</feature>
<feature type="region of interest" description="Disordered" evidence="3">
    <location>
        <begin position="1164"/>
        <end position="1206"/>
    </location>
</feature>
<organism evidence="6 7">
    <name type="scientific">Chlamydomonas incerta</name>
    <dbReference type="NCBI Taxonomy" id="51695"/>
    <lineage>
        <taxon>Eukaryota</taxon>
        <taxon>Viridiplantae</taxon>
        <taxon>Chlorophyta</taxon>
        <taxon>core chlorophytes</taxon>
        <taxon>Chlorophyceae</taxon>
        <taxon>CS clade</taxon>
        <taxon>Chlamydomonadales</taxon>
        <taxon>Chlamydomonadaceae</taxon>
        <taxon>Chlamydomonas</taxon>
    </lineage>
</organism>
<feature type="domain" description="Helicase C-terminal" evidence="5">
    <location>
        <begin position="823"/>
        <end position="983"/>
    </location>
</feature>
<dbReference type="Pfam" id="PF00271">
    <property type="entry name" value="Helicase_C"/>
    <property type="match status" value="1"/>
</dbReference>
<keyword evidence="2" id="KW-0175">Coiled coil</keyword>
<comment type="caution">
    <text evidence="6">The sequence shown here is derived from an EMBL/GenBank/DDBJ whole genome shotgun (WGS) entry which is preliminary data.</text>
</comment>
<dbReference type="PANTHER" id="PTHR45629:SF7">
    <property type="entry name" value="DNA EXCISION REPAIR PROTEIN ERCC-6-RELATED"/>
    <property type="match status" value="1"/>
</dbReference>